<comment type="subcellular location">
    <subcellularLocation>
        <location evidence="2">Endomembrane system</location>
        <topology evidence="2">Peripheral membrane protein</topology>
    </subcellularLocation>
</comment>
<evidence type="ECO:0000313" key="10">
    <source>
        <dbReference type="Proteomes" id="UP000703295"/>
    </source>
</evidence>
<sequence>MKELHLVIVSPERLVYEGKVSLATFPGGAGKFQVMADHAPLISTLAAGEVKYVAGKETHSLQIKGGFVEVKNNQISVCAEL</sequence>
<name>A0ABS2EX19_9BACE</name>
<evidence type="ECO:0000256" key="5">
    <source>
        <dbReference type="ARBA" id="ARBA00023065"/>
    </source>
</evidence>
<organism evidence="9 10">
    <name type="scientific">Bacteroides mediterraneensis</name>
    <dbReference type="NCBI Taxonomy" id="1841856"/>
    <lineage>
        <taxon>Bacteria</taxon>
        <taxon>Pseudomonadati</taxon>
        <taxon>Bacteroidota</taxon>
        <taxon>Bacteroidia</taxon>
        <taxon>Bacteroidales</taxon>
        <taxon>Bacteroidaceae</taxon>
        <taxon>Bacteroides</taxon>
    </lineage>
</organism>
<dbReference type="EMBL" id="JACJJW010000028">
    <property type="protein sequence ID" value="MBM6759101.1"/>
    <property type="molecule type" value="Genomic_DNA"/>
</dbReference>
<dbReference type="Pfam" id="PF02823">
    <property type="entry name" value="ATP-synt_DE_N"/>
    <property type="match status" value="1"/>
</dbReference>
<accession>A0ABS2EX19</accession>
<comment type="caution">
    <text evidence="9">The sequence shown here is derived from an EMBL/GenBank/DDBJ whole genome shotgun (WGS) entry which is preliminary data.</text>
</comment>
<feature type="domain" description="ATP synthase F1 complex delta/epsilon subunit N-terminal" evidence="8">
    <location>
        <begin position="4"/>
        <end position="80"/>
    </location>
</feature>
<keyword evidence="7" id="KW-0139">CF(1)</keyword>
<evidence type="ECO:0000256" key="6">
    <source>
        <dbReference type="ARBA" id="ARBA00023136"/>
    </source>
</evidence>
<dbReference type="InterPro" id="IPR001469">
    <property type="entry name" value="ATP_synth_F1_dsu/esu"/>
</dbReference>
<keyword evidence="4" id="KW-0813">Transport</keyword>
<dbReference type="Proteomes" id="UP000703295">
    <property type="component" value="Unassembled WGS sequence"/>
</dbReference>
<keyword evidence="10" id="KW-1185">Reference proteome</keyword>
<evidence type="ECO:0000256" key="4">
    <source>
        <dbReference type="ARBA" id="ARBA00022448"/>
    </source>
</evidence>
<dbReference type="InterPro" id="IPR036771">
    <property type="entry name" value="ATPsynth_dsu/esu_N"/>
</dbReference>
<evidence type="ECO:0000256" key="2">
    <source>
        <dbReference type="ARBA" id="ARBA00004184"/>
    </source>
</evidence>
<dbReference type="InterPro" id="IPR020546">
    <property type="entry name" value="ATP_synth_F1_dsu/esu_N"/>
</dbReference>
<comment type="function">
    <text evidence="1">Produces ATP from ADP in the presence of a proton gradient across the membrane.</text>
</comment>
<dbReference type="RefSeq" id="WP_204476268.1">
    <property type="nucleotide sequence ID" value="NZ_JACJJW010000028.1"/>
</dbReference>
<gene>
    <name evidence="9" type="ORF">H6A31_10495</name>
</gene>
<comment type="similarity">
    <text evidence="3">Belongs to the ATPase epsilon chain family.</text>
</comment>
<dbReference type="Gene3D" id="2.60.15.10">
    <property type="entry name" value="F0F1 ATP synthase delta/epsilon subunit, N-terminal"/>
    <property type="match status" value="1"/>
</dbReference>
<proteinExistence type="inferred from homology"/>
<keyword evidence="7" id="KW-0066">ATP synthesis</keyword>
<keyword evidence="6" id="KW-0472">Membrane</keyword>
<dbReference type="SUPFAM" id="SSF51344">
    <property type="entry name" value="Epsilon subunit of F1F0-ATP synthase N-terminal domain"/>
    <property type="match status" value="1"/>
</dbReference>
<dbReference type="CDD" id="cd12152">
    <property type="entry name" value="F1-ATPase_delta"/>
    <property type="match status" value="1"/>
</dbReference>
<evidence type="ECO:0000256" key="3">
    <source>
        <dbReference type="ARBA" id="ARBA00005712"/>
    </source>
</evidence>
<evidence type="ECO:0000256" key="7">
    <source>
        <dbReference type="ARBA" id="ARBA00023196"/>
    </source>
</evidence>
<reference evidence="9 10" key="1">
    <citation type="journal article" date="2021" name="Sci. Rep.">
        <title>The distribution of antibiotic resistance genes in chicken gut microbiota commensals.</title>
        <authorList>
            <person name="Juricova H."/>
            <person name="Matiasovicova J."/>
            <person name="Kubasova T."/>
            <person name="Cejkova D."/>
            <person name="Rychlik I."/>
        </authorList>
    </citation>
    <scope>NUCLEOTIDE SEQUENCE [LARGE SCALE GENOMIC DNA]</scope>
    <source>
        <strain evidence="9 10">An801</strain>
    </source>
</reference>
<evidence type="ECO:0000313" key="9">
    <source>
        <dbReference type="EMBL" id="MBM6759101.1"/>
    </source>
</evidence>
<evidence type="ECO:0000256" key="1">
    <source>
        <dbReference type="ARBA" id="ARBA00003543"/>
    </source>
</evidence>
<keyword evidence="5" id="KW-0406">Ion transport</keyword>
<evidence type="ECO:0000259" key="8">
    <source>
        <dbReference type="Pfam" id="PF02823"/>
    </source>
</evidence>
<protein>
    <recommendedName>
        <fullName evidence="8">ATP synthase F1 complex delta/epsilon subunit N-terminal domain-containing protein</fullName>
    </recommendedName>
</protein>